<evidence type="ECO:0000313" key="1">
    <source>
        <dbReference type="EMBL" id="PAB31425.1"/>
    </source>
</evidence>
<gene>
    <name evidence="1" type="ORF">CC205_16355</name>
</gene>
<organism evidence="1 2">
    <name type="scientific">Pseudomonas savastanoi pv. nerii</name>
    <dbReference type="NCBI Taxonomy" id="360921"/>
    <lineage>
        <taxon>Bacteria</taxon>
        <taxon>Pseudomonadati</taxon>
        <taxon>Pseudomonadota</taxon>
        <taxon>Gammaproteobacteria</taxon>
        <taxon>Pseudomonadales</taxon>
        <taxon>Pseudomonadaceae</taxon>
        <taxon>Pseudomonas</taxon>
    </lineage>
</organism>
<protein>
    <submittedName>
        <fullName evidence="1">Uncharacterized protein</fullName>
    </submittedName>
</protein>
<dbReference type="Proteomes" id="UP000216306">
    <property type="component" value="Unassembled WGS sequence"/>
</dbReference>
<accession>A0AB73QZ08</accession>
<dbReference type="AlphaFoldDB" id="A0AB73QZ08"/>
<proteinExistence type="predicted"/>
<name>A0AB73QZ08_PSESS</name>
<reference evidence="1 2" key="1">
    <citation type="submission" date="2017-05" db="EMBL/GenBank/DDBJ databases">
        <title>Comparative genomic of Pseudomonas savastanoi pathovars.</title>
        <authorList>
            <person name="Pintado A."/>
            <person name="Moreno-Perez A."/>
            <person name="Caballo-Ponce E."/>
            <person name="Murillo J."/>
            <person name="Bardaji L."/>
            <person name="Cerboneschi M."/>
            <person name="Rodriguez-Palenzuela P."/>
            <person name="Ramos C."/>
            <person name="Tegli S."/>
        </authorList>
    </citation>
    <scope>NUCLEOTIDE SEQUENCE [LARGE SCALE GENOMIC DNA]</scope>
    <source>
        <strain evidence="1 2">ESC 23</strain>
    </source>
</reference>
<comment type="caution">
    <text evidence="1">The sequence shown here is derived from an EMBL/GenBank/DDBJ whole genome shotgun (WGS) entry which is preliminary data.</text>
</comment>
<sequence length="83" mass="9374">MMRKLFICHAGAGLPAEEQDDMGIVGMAYVWAGEWLRSPEWAEGRERNPVMKLRPLFGPEVDVWGDVGCFTAAEYVLTLEEEN</sequence>
<dbReference type="RefSeq" id="WP_095178644.1">
    <property type="nucleotide sequence ID" value="NZ_NIAY01000072.1"/>
</dbReference>
<evidence type="ECO:0000313" key="2">
    <source>
        <dbReference type="Proteomes" id="UP000216306"/>
    </source>
</evidence>
<dbReference type="EMBL" id="NIAY01000072">
    <property type="protein sequence ID" value="PAB31425.1"/>
    <property type="molecule type" value="Genomic_DNA"/>
</dbReference>